<keyword evidence="9" id="KW-1185">Reference proteome</keyword>
<comment type="caution">
    <text evidence="8">The sequence shown here is derived from an EMBL/GenBank/DDBJ whole genome shotgun (WGS) entry which is preliminary data.</text>
</comment>
<protein>
    <recommendedName>
        <fullName evidence="10">Sulfate permease</fullName>
    </recommendedName>
</protein>
<feature type="transmembrane region" description="Helical" evidence="5">
    <location>
        <begin position="101"/>
        <end position="124"/>
    </location>
</feature>
<dbReference type="PROSITE" id="PS50042">
    <property type="entry name" value="CNMP_BINDING_3"/>
    <property type="match status" value="1"/>
</dbReference>
<feature type="transmembrane region" description="Helical" evidence="5">
    <location>
        <begin position="254"/>
        <end position="277"/>
    </location>
</feature>
<keyword evidence="3 5" id="KW-1133">Transmembrane helix</keyword>
<dbReference type="SUPFAM" id="SSF52091">
    <property type="entry name" value="SpoIIaa-like"/>
    <property type="match status" value="1"/>
</dbReference>
<dbReference type="Gene3D" id="2.60.120.10">
    <property type="entry name" value="Jelly Rolls"/>
    <property type="match status" value="1"/>
</dbReference>
<dbReference type="PROSITE" id="PS50801">
    <property type="entry name" value="STAS"/>
    <property type="match status" value="1"/>
</dbReference>
<dbReference type="InterPro" id="IPR000595">
    <property type="entry name" value="cNMP-bd_dom"/>
</dbReference>
<feature type="transmembrane region" description="Helical" evidence="5">
    <location>
        <begin position="297"/>
        <end position="317"/>
    </location>
</feature>
<feature type="transmembrane region" description="Helical" evidence="5">
    <location>
        <begin position="354"/>
        <end position="378"/>
    </location>
</feature>
<evidence type="ECO:0000256" key="5">
    <source>
        <dbReference type="SAM" id="Phobius"/>
    </source>
</evidence>
<feature type="domain" description="STAS" evidence="7">
    <location>
        <begin position="460"/>
        <end position="560"/>
    </location>
</feature>
<comment type="subcellular location">
    <subcellularLocation>
        <location evidence="1">Membrane</location>
        <topology evidence="1">Multi-pass membrane protein</topology>
    </subcellularLocation>
</comment>
<dbReference type="InterPro" id="IPR011547">
    <property type="entry name" value="SLC26A/SulP_dom"/>
</dbReference>
<evidence type="ECO:0000256" key="2">
    <source>
        <dbReference type="ARBA" id="ARBA00022692"/>
    </source>
</evidence>
<feature type="transmembrane region" description="Helical" evidence="5">
    <location>
        <begin position="74"/>
        <end position="94"/>
    </location>
</feature>
<dbReference type="Pfam" id="PF01740">
    <property type="entry name" value="STAS"/>
    <property type="match status" value="1"/>
</dbReference>
<dbReference type="Pfam" id="PF00027">
    <property type="entry name" value="cNMP_binding"/>
    <property type="match status" value="1"/>
</dbReference>
<evidence type="ECO:0000259" key="6">
    <source>
        <dbReference type="PROSITE" id="PS50042"/>
    </source>
</evidence>
<gene>
    <name evidence="8" type="ORF">MGEO_16420</name>
</gene>
<feature type="transmembrane region" description="Helical" evidence="5">
    <location>
        <begin position="6"/>
        <end position="32"/>
    </location>
</feature>
<dbReference type="Gene3D" id="3.30.750.24">
    <property type="entry name" value="STAS domain"/>
    <property type="match status" value="1"/>
</dbReference>
<accession>A0A1X4NHJ9</accession>
<feature type="transmembrane region" description="Helical" evidence="5">
    <location>
        <begin position="198"/>
        <end position="222"/>
    </location>
</feature>
<dbReference type="PANTHER" id="PTHR43310:SF4">
    <property type="entry name" value="AFR304WP"/>
    <property type="match status" value="1"/>
</dbReference>
<dbReference type="STRING" id="1123756.MGEO_16420"/>
<keyword evidence="4 5" id="KW-0472">Membrane</keyword>
<dbReference type="InterPro" id="IPR014710">
    <property type="entry name" value="RmlC-like_jellyroll"/>
</dbReference>
<evidence type="ECO:0000256" key="1">
    <source>
        <dbReference type="ARBA" id="ARBA00004141"/>
    </source>
</evidence>
<dbReference type="EMBL" id="JFKC01000021">
    <property type="protein sequence ID" value="OSQ46980.1"/>
    <property type="molecule type" value="Genomic_DNA"/>
</dbReference>
<dbReference type="CDD" id="cd00038">
    <property type="entry name" value="CAP_ED"/>
    <property type="match status" value="1"/>
</dbReference>
<dbReference type="Pfam" id="PF00916">
    <property type="entry name" value="Sulfate_transp"/>
    <property type="match status" value="1"/>
</dbReference>
<dbReference type="GO" id="GO:0016020">
    <property type="term" value="C:membrane"/>
    <property type="evidence" value="ECO:0007669"/>
    <property type="project" value="UniProtKB-SubCell"/>
</dbReference>
<feature type="domain" description="Cyclic nucleotide-binding" evidence="6">
    <location>
        <begin position="595"/>
        <end position="676"/>
    </location>
</feature>
<evidence type="ECO:0000256" key="3">
    <source>
        <dbReference type="ARBA" id="ARBA00022989"/>
    </source>
</evidence>
<dbReference type="OrthoDB" id="9771198at2"/>
<dbReference type="RefSeq" id="WP_085640379.1">
    <property type="nucleotide sequence ID" value="NZ_JFKC01000021.1"/>
</dbReference>
<feature type="transmembrane region" description="Helical" evidence="5">
    <location>
        <begin position="44"/>
        <end position="62"/>
    </location>
</feature>
<feature type="transmembrane region" description="Helical" evidence="5">
    <location>
        <begin position="329"/>
        <end position="348"/>
    </location>
</feature>
<dbReference type="PANTHER" id="PTHR43310">
    <property type="entry name" value="SULFATE TRANSPORTER YBAR-RELATED"/>
    <property type="match status" value="1"/>
</dbReference>
<dbReference type="AlphaFoldDB" id="A0A1X4NHJ9"/>
<evidence type="ECO:0000256" key="4">
    <source>
        <dbReference type="ARBA" id="ARBA00023136"/>
    </source>
</evidence>
<dbReference type="InterPro" id="IPR018490">
    <property type="entry name" value="cNMP-bd_dom_sf"/>
</dbReference>
<dbReference type="CDD" id="cd07042">
    <property type="entry name" value="STAS_SulP_like_sulfate_transporter"/>
    <property type="match status" value="1"/>
</dbReference>
<evidence type="ECO:0000259" key="7">
    <source>
        <dbReference type="PROSITE" id="PS50801"/>
    </source>
</evidence>
<organism evidence="8 9">
    <name type="scientific">Marivita geojedonensis</name>
    <dbReference type="NCBI Taxonomy" id="1123756"/>
    <lineage>
        <taxon>Bacteria</taxon>
        <taxon>Pseudomonadati</taxon>
        <taxon>Pseudomonadota</taxon>
        <taxon>Alphaproteobacteria</taxon>
        <taxon>Rhodobacterales</taxon>
        <taxon>Roseobacteraceae</taxon>
        <taxon>Marivita</taxon>
    </lineage>
</organism>
<name>A0A1X4NHJ9_9RHOB</name>
<evidence type="ECO:0000313" key="9">
    <source>
        <dbReference type="Proteomes" id="UP000193926"/>
    </source>
</evidence>
<dbReference type="Proteomes" id="UP000193926">
    <property type="component" value="Unassembled WGS sequence"/>
</dbReference>
<dbReference type="InterPro" id="IPR002645">
    <property type="entry name" value="STAS_dom"/>
</dbReference>
<reference evidence="8 9" key="1">
    <citation type="submission" date="2014-03" db="EMBL/GenBank/DDBJ databases">
        <title>The draft genome sequence of Marivita geojedonensis KCTC 23882.</title>
        <authorList>
            <person name="Lai Q."/>
            <person name="Shao Z."/>
        </authorList>
    </citation>
    <scope>NUCLEOTIDE SEQUENCE [LARGE SCALE GENOMIC DNA]</scope>
    <source>
        <strain evidence="8 9">DPG-138</strain>
    </source>
</reference>
<feature type="transmembrane region" description="Helical" evidence="5">
    <location>
        <begin position="130"/>
        <end position="148"/>
    </location>
</feature>
<dbReference type="SUPFAM" id="SSF51206">
    <property type="entry name" value="cAMP-binding domain-like"/>
    <property type="match status" value="1"/>
</dbReference>
<feature type="transmembrane region" description="Helical" evidence="5">
    <location>
        <begin position="390"/>
        <end position="423"/>
    </location>
</feature>
<dbReference type="InterPro" id="IPR036513">
    <property type="entry name" value="STAS_dom_sf"/>
</dbReference>
<evidence type="ECO:0000313" key="8">
    <source>
        <dbReference type="EMBL" id="OSQ46980.1"/>
    </source>
</evidence>
<keyword evidence="2 5" id="KW-0812">Transmembrane</keyword>
<proteinExistence type="predicted"/>
<sequence length="715" mass="75889">MILADIIRQLVGCVIIGAMAVTLTMSFAALIYTGILAPHLGEGIPFALIGAAAMAAVGAFSYSLRGSICNPQDVTAVLLGTTAVGIASTSAVVGDALFPTILALIIAASLVAGITALASGLLRIGALVNYAPYPVIAGFLAATGYLLVMGAIGIISRESVTLFTIGTVVLSLPVMHWLPWITAGLGLAILTRKLQSEFVIPIALCLAAIIFFCIIWVLGLSLDTALERGLLLGPFIDAKNNDVFSSSFVGRIEWTAVIAAAPTLVAVSGLTLLGSMLNSTGFAMSTGLTLDSERDMRATGISNIAAGAFGGMPGFLILGESILARQMGLTGVLPGLSAALACGVAALLGTQYLVYVPAGLMAMIVAYLGFDLLGSWLLSSSKRLPKYEYAVVVLIVLVAASFGFLEALALGTLATAAIFVISYAKADILRSRTTGRKRRSRVERSNEAMEYLSSAGDTCVILELTGFLFFGTSDRIARVTFSELENEGVKFLILDFERVSGLDASANLSLTDVVTRAQASGVEVIFCAMAPKLKRHFLQVGPIPRMVRFFASCDAALEHVEDQLLKDANHNSLGTVPHVISLVKDIEAEFADRQDIIRRIDLQAGEILLHIGSGSSELYILVQGQLRAEIETEKAARLRVAEFREGALIGELAYYANVPRTAWVVADQPSHVLRIDLSDVDGTFSPSLYAFHQAAARSLAMRVMRMNDYIRDLSP</sequence>
<evidence type="ECO:0008006" key="10">
    <source>
        <dbReference type="Google" id="ProtNLM"/>
    </source>
</evidence>
<dbReference type="InterPro" id="IPR052706">
    <property type="entry name" value="Membrane-Transporter-like"/>
</dbReference>